<dbReference type="EMBL" id="JAQQWL010000006">
    <property type="protein sequence ID" value="KAK8069805.1"/>
    <property type="molecule type" value="Genomic_DNA"/>
</dbReference>
<feature type="region of interest" description="Disordered" evidence="2">
    <location>
        <begin position="524"/>
        <end position="549"/>
    </location>
</feature>
<accession>A0ABR1VF17</accession>
<gene>
    <name evidence="4" type="ORF">PG994_006421</name>
</gene>
<proteinExistence type="predicted"/>
<evidence type="ECO:0000256" key="2">
    <source>
        <dbReference type="SAM" id="MobiDB-lite"/>
    </source>
</evidence>
<feature type="coiled-coil region" evidence="1">
    <location>
        <begin position="315"/>
        <end position="342"/>
    </location>
</feature>
<protein>
    <recommendedName>
        <fullName evidence="3">DUF8035 domain-containing protein</fullName>
    </recommendedName>
</protein>
<feature type="compositionally biased region" description="Basic and acidic residues" evidence="2">
    <location>
        <begin position="95"/>
        <end position="109"/>
    </location>
</feature>
<keyword evidence="1" id="KW-0175">Coiled coil</keyword>
<feature type="region of interest" description="Disordered" evidence="2">
    <location>
        <begin position="484"/>
        <end position="507"/>
    </location>
</feature>
<feature type="compositionally biased region" description="Basic and acidic residues" evidence="2">
    <location>
        <begin position="129"/>
        <end position="163"/>
    </location>
</feature>
<evidence type="ECO:0000259" key="3">
    <source>
        <dbReference type="Pfam" id="PF26118"/>
    </source>
</evidence>
<keyword evidence="5" id="KW-1185">Reference proteome</keyword>
<evidence type="ECO:0000313" key="4">
    <source>
        <dbReference type="EMBL" id="KAK8069805.1"/>
    </source>
</evidence>
<dbReference type="Proteomes" id="UP001480595">
    <property type="component" value="Unassembled WGS sequence"/>
</dbReference>
<feature type="compositionally biased region" description="Basic and acidic residues" evidence="2">
    <location>
        <begin position="30"/>
        <end position="43"/>
    </location>
</feature>
<reference evidence="4 5" key="1">
    <citation type="submission" date="2023-01" db="EMBL/GenBank/DDBJ databases">
        <title>Analysis of 21 Apiospora genomes using comparative genomics revels a genus with tremendous synthesis potential of carbohydrate active enzymes and secondary metabolites.</title>
        <authorList>
            <person name="Sorensen T."/>
        </authorList>
    </citation>
    <scope>NUCLEOTIDE SEQUENCE [LARGE SCALE GENOMIC DNA]</scope>
    <source>
        <strain evidence="4 5">CBS 135458</strain>
    </source>
</reference>
<evidence type="ECO:0000256" key="1">
    <source>
        <dbReference type="SAM" id="Coils"/>
    </source>
</evidence>
<dbReference type="GeneID" id="92090893"/>
<evidence type="ECO:0000313" key="5">
    <source>
        <dbReference type="Proteomes" id="UP001480595"/>
    </source>
</evidence>
<name>A0ABR1VF17_9PEZI</name>
<feature type="compositionally biased region" description="Basic and acidic residues" evidence="2">
    <location>
        <begin position="50"/>
        <end position="88"/>
    </location>
</feature>
<feature type="domain" description="DUF8035" evidence="3">
    <location>
        <begin position="271"/>
        <end position="325"/>
    </location>
</feature>
<feature type="compositionally biased region" description="Low complexity" evidence="2">
    <location>
        <begin position="245"/>
        <end position="267"/>
    </location>
</feature>
<organism evidence="4 5">
    <name type="scientific">Apiospora phragmitis</name>
    <dbReference type="NCBI Taxonomy" id="2905665"/>
    <lineage>
        <taxon>Eukaryota</taxon>
        <taxon>Fungi</taxon>
        <taxon>Dikarya</taxon>
        <taxon>Ascomycota</taxon>
        <taxon>Pezizomycotina</taxon>
        <taxon>Sordariomycetes</taxon>
        <taxon>Xylariomycetidae</taxon>
        <taxon>Amphisphaeriales</taxon>
        <taxon>Apiosporaceae</taxon>
        <taxon>Apiospora</taxon>
    </lineage>
</organism>
<dbReference type="RefSeq" id="XP_066717099.1">
    <property type="nucleotide sequence ID" value="XM_066857830.1"/>
</dbReference>
<sequence length="549" mass="62820">MAYRASTGELAGDRWDRDRFTLERERDRYGDERERFEERDRYVGRGPAGRVREASVDERFEREHRVPRPWDDDYVSRDRRYYDDEPQQRRSPPTEFERRVMIDKEREYRSPSPPRRPGMLLRRQSSLDTFDRRPAPRFYEHEREEYGPPARRGDYRPDPRPDPYEPIPLPRSRALPPLGCTPSATTMRSRSRSPIATETRISEAIPREFTNVKLLARGNEGIAAPPELLVVLVVHIARRTMEALSKSSSRTSDSASSSGGTTVTVKSEYPKKGKTRIPGRLVSKRALIDLGYPFVEEGNTIVVQKALGQENIDDLLKLSEDYKKAETEVMDARSEAANLVEERKTEIYTVPPPAPAPAPAPPPTVYAPPPPATVYAPPPPATVYAPSPPTVIHAPPPPPAQEYVNHTMIREVSPARSHRSYSTSTSGRTPYIVDAAPREYREYSEEVPVGPLALVNSDRRRDDRSIKAEIARLEAERDLIKRDRHHHHYHSHSHSHSHSPSRELVRAERLSSGELVLYEETERIEEPRRGVRIEKDKKGRMSISVPKKR</sequence>
<feature type="region of interest" description="Disordered" evidence="2">
    <location>
        <begin position="30"/>
        <end position="198"/>
    </location>
</feature>
<feature type="compositionally biased region" description="Polar residues" evidence="2">
    <location>
        <begin position="182"/>
        <end position="196"/>
    </location>
</feature>
<feature type="compositionally biased region" description="Basic and acidic residues" evidence="2">
    <location>
        <begin position="524"/>
        <end position="539"/>
    </location>
</feature>
<feature type="compositionally biased region" description="Basic residues" evidence="2">
    <location>
        <begin position="484"/>
        <end position="499"/>
    </location>
</feature>
<comment type="caution">
    <text evidence="4">The sequence shown here is derived from an EMBL/GenBank/DDBJ whole genome shotgun (WGS) entry which is preliminary data.</text>
</comment>
<dbReference type="InterPro" id="IPR058348">
    <property type="entry name" value="DUF8035"/>
</dbReference>
<dbReference type="Pfam" id="PF26118">
    <property type="entry name" value="DUF8035"/>
    <property type="match status" value="1"/>
</dbReference>
<feature type="region of interest" description="Disordered" evidence="2">
    <location>
        <begin position="243"/>
        <end position="275"/>
    </location>
</feature>